<evidence type="ECO:0000313" key="1">
    <source>
        <dbReference type="EMBL" id="GKY88757.1"/>
    </source>
</evidence>
<reference evidence="1" key="1">
    <citation type="journal article" date="2023" name="Int. J. Syst. Evol. Microbiol.">
        <title>Sinisalibacter aestuarii sp. nov., isolated from estuarine sediment of the Arakawa River.</title>
        <authorList>
            <person name="Arafat S.T."/>
            <person name="Hirano S."/>
            <person name="Sato A."/>
            <person name="Takeuchi K."/>
            <person name="Yasuda T."/>
            <person name="Terahara T."/>
            <person name="Hamada M."/>
            <person name="Kobayashi T."/>
        </authorList>
    </citation>
    <scope>NUCLEOTIDE SEQUENCE</scope>
    <source>
        <strain evidence="1">B-399</strain>
    </source>
</reference>
<organism evidence="1 2">
    <name type="scientific">Sinisalibacter aestuarii</name>
    <dbReference type="NCBI Taxonomy" id="2949426"/>
    <lineage>
        <taxon>Bacteria</taxon>
        <taxon>Pseudomonadati</taxon>
        <taxon>Pseudomonadota</taxon>
        <taxon>Alphaproteobacteria</taxon>
        <taxon>Rhodobacterales</taxon>
        <taxon>Roseobacteraceae</taxon>
        <taxon>Sinisalibacter</taxon>
    </lineage>
</organism>
<dbReference type="Proteomes" id="UP001144205">
    <property type="component" value="Unassembled WGS sequence"/>
</dbReference>
<name>A0ABQ5LUU9_9RHOB</name>
<evidence type="ECO:0000313" key="2">
    <source>
        <dbReference type="Proteomes" id="UP001144205"/>
    </source>
</evidence>
<keyword evidence="2" id="KW-1185">Reference proteome</keyword>
<accession>A0ABQ5LUU9</accession>
<protein>
    <submittedName>
        <fullName evidence="1">Uncharacterized protein</fullName>
    </submittedName>
</protein>
<gene>
    <name evidence="1" type="ORF">STA1M1_26260</name>
</gene>
<proteinExistence type="predicted"/>
<dbReference type="EMBL" id="BROH01000008">
    <property type="protein sequence ID" value="GKY88757.1"/>
    <property type="molecule type" value="Genomic_DNA"/>
</dbReference>
<sequence>MRQAGFAYAHVRLQARLASVPSPADWQMIETSRDFSQCLDAASRTSLAGIVARLGRESSRAATEEALRQAWAETVDRVATWVPPAWQPALRWFALLPHLRVIEAGMPPPLDGSPELAEQMARGATISQAWRAGFATRLPARDPAMDTALAPLFARFLEGQPSPASETAALWQHLDRVFRRQAQEPVAALAWLGLMALVFERLRGALLRALLFPARAPAEAG</sequence>
<comment type="caution">
    <text evidence="1">The sequence shown here is derived from an EMBL/GenBank/DDBJ whole genome shotgun (WGS) entry which is preliminary data.</text>
</comment>
<dbReference type="RefSeq" id="WP_281842800.1">
    <property type="nucleotide sequence ID" value="NZ_BROH01000008.1"/>
</dbReference>